<dbReference type="Gene3D" id="3.40.190.10">
    <property type="entry name" value="Periplasmic binding protein-like II"/>
    <property type="match status" value="2"/>
</dbReference>
<geneLocation type="plasmid" evidence="3">
    <name>pmsr2a</name>
</geneLocation>
<organism evidence="2 3">
    <name type="scientific">Pantoea phytobeneficialis</name>
    <dbReference type="NCBI Taxonomy" id="2052056"/>
    <lineage>
        <taxon>Bacteria</taxon>
        <taxon>Pseudomonadati</taxon>
        <taxon>Pseudomonadota</taxon>
        <taxon>Gammaproteobacteria</taxon>
        <taxon>Enterobacterales</taxon>
        <taxon>Erwiniaceae</taxon>
        <taxon>Pantoea</taxon>
    </lineage>
</organism>
<dbReference type="EMBL" id="JAUOOM010000009">
    <property type="protein sequence ID" value="MDO6407153.1"/>
    <property type="molecule type" value="Genomic_DNA"/>
</dbReference>
<dbReference type="SUPFAM" id="SSF53850">
    <property type="entry name" value="Periplasmic binding protein-like II"/>
    <property type="match status" value="1"/>
</dbReference>
<gene>
    <name evidence="2" type="ORF">CTZ24_22005</name>
    <name evidence="1" type="ORF">Q3404_11250</name>
</gene>
<dbReference type="GO" id="GO:0030973">
    <property type="term" value="F:molybdate ion binding"/>
    <property type="evidence" value="ECO:0007669"/>
    <property type="project" value="TreeGrafter"/>
</dbReference>
<protein>
    <submittedName>
        <fullName evidence="2">Molybdenum ABC transporter substrate-binding protein</fullName>
    </submittedName>
    <submittedName>
        <fullName evidence="1">Substrate-binding domain-containing protein</fullName>
    </submittedName>
</protein>
<dbReference type="KEGG" id="ppho:CTZ24_22005"/>
<geneLocation type="plasmid" evidence="2">
    <name>pMSR2A</name>
</geneLocation>
<evidence type="ECO:0000313" key="4">
    <source>
        <dbReference type="Proteomes" id="UP001171299"/>
    </source>
</evidence>
<keyword evidence="4" id="KW-1185">Reference proteome</keyword>
<reference evidence="1" key="3">
    <citation type="submission" date="2023-07" db="EMBL/GenBank/DDBJ databases">
        <title>The extreme plant-growth-promoting properties of Pantoea phytobeneficialis PF55 revealed by functional and genomic analysis.</title>
        <authorList>
            <person name="Nascimento F.X."/>
            <person name="Marcio R.J."/>
        </authorList>
    </citation>
    <scope>NUCLEOTIDE SEQUENCE</scope>
    <source>
        <strain evidence="1">PF55</strain>
    </source>
</reference>
<dbReference type="Proteomes" id="UP001171299">
    <property type="component" value="Unassembled WGS sequence"/>
</dbReference>
<evidence type="ECO:0000313" key="2">
    <source>
        <dbReference type="EMBL" id="QGR09126.1"/>
    </source>
</evidence>
<proteinExistence type="predicted"/>
<dbReference type="PANTHER" id="PTHR30632">
    <property type="entry name" value="MOLYBDATE-BINDING PERIPLASMIC PROTEIN"/>
    <property type="match status" value="1"/>
</dbReference>
<name>A0AAP9H9T7_9GAMM</name>
<evidence type="ECO:0000313" key="3">
    <source>
        <dbReference type="Proteomes" id="UP000424872"/>
    </source>
</evidence>
<evidence type="ECO:0000313" key="1">
    <source>
        <dbReference type="EMBL" id="MDO6407153.1"/>
    </source>
</evidence>
<dbReference type="Proteomes" id="UP000424872">
    <property type="component" value="Plasmid pMSR2A"/>
</dbReference>
<dbReference type="AlphaFoldDB" id="A0AAP9H9T7"/>
<dbReference type="Pfam" id="PF13531">
    <property type="entry name" value="SBP_bac_11"/>
    <property type="match status" value="1"/>
</dbReference>
<reference evidence="3" key="1">
    <citation type="submission" date="2017-11" db="EMBL/GenBank/DDBJ databases">
        <title>Genome sequence of Pantoea sp. MSR2.</title>
        <authorList>
            <person name="Nascimento F.X."/>
        </authorList>
    </citation>
    <scope>NUCLEOTIDE SEQUENCE [LARGE SCALE GENOMIC DNA]</scope>
    <source>
        <strain evidence="3">MSR2</strain>
        <plasmid evidence="3">pmsr2a</plasmid>
    </source>
</reference>
<dbReference type="EMBL" id="CP024637">
    <property type="protein sequence ID" value="QGR09126.1"/>
    <property type="molecule type" value="Genomic_DNA"/>
</dbReference>
<keyword evidence="2" id="KW-0614">Plasmid</keyword>
<dbReference type="PANTHER" id="PTHR30632:SF0">
    <property type="entry name" value="SULFATE-BINDING PROTEIN"/>
    <property type="match status" value="1"/>
</dbReference>
<dbReference type="GO" id="GO:0015689">
    <property type="term" value="P:molybdate ion transport"/>
    <property type="evidence" value="ECO:0007669"/>
    <property type="project" value="TreeGrafter"/>
</dbReference>
<sequence>MTPLRVLAAGSLRPVWPALVAAWGSPVNTDFGPAGLLRERILAGESCDLFASANTAHAEHLRQCGLAQQTGRFAANSLCLTVKRDRVRPGEDWLTVLTRPDLRLATSTPHSDPSGDYTWQLFAAIEQRQHGMGRLLENKARCLVGGPQSLIVPPGELAARWLLAQDHADMFIGYTSYAPRLAVCPELHIFTIPPACNIRAEYAWALCQPSAQSLADFLQSPVAQQILSQNGFLPVMA</sequence>
<reference evidence="2" key="2">
    <citation type="journal article" date="2020" name="Environ. Microbiol.">
        <title>The extreme plant-growth-promoting properties of Pantoea phytobeneficialis MSR2 revealed by functional and genomic analysis.</title>
        <authorList>
            <person name="Nascimento F.X."/>
            <person name="Hernandez A.G."/>
            <person name="Glick B.R."/>
            <person name="Rossi M.J."/>
        </authorList>
    </citation>
    <scope>NUCLEOTIDE SEQUENCE</scope>
    <source>
        <strain evidence="2">MSR2</strain>
    </source>
</reference>
<dbReference type="RefSeq" id="WP_208725628.1">
    <property type="nucleotide sequence ID" value="NZ_CP024637.1"/>
</dbReference>
<dbReference type="InterPro" id="IPR050682">
    <property type="entry name" value="ModA/WtpA"/>
</dbReference>
<accession>A0AAP9H9T7</accession>